<sequence>MRRLLAACTLIHSALPFQAAPRRAPQRTRRRTQHSATSADWRERCDAEGVVSYYDFGVRLKEDGHAATAPRQSATSSFAKALDEALRGDSTHLREELASDVVWQHGLGEAKGAKAALKLVEEAGDFYDDPRLDVLSSSDNEFRWLASGTQPVQWSPRVLVHGTTTITRQDGKVTRVIDRWDSSPTDIGLQQVAPKFWDVFDLWATPVAETPCEEVLNEFKFSMGQARLVRSPERLCLVCSLDDVSNSRKQRVASALPDFVFLADTRSPTDVIAATTTPLSVSIEALPRVDGEPRKRRVTWALPLPTALGLDFASLPELPRKAELNDGGLELGVAENPSLTYALQPAKLYVCASYSGDPQDAAAAPLRKALAEAAVAQGLSLVPGANGGAAPAVLRKWRAKLGYSDVGALAYAMESNAPSWVSVDGNELCVEVRQ</sequence>
<dbReference type="OrthoDB" id="191514at2759"/>
<comment type="caution">
    <text evidence="3">The sequence shown here is derived from an EMBL/GenBank/DDBJ whole genome shotgun (WGS) entry which is preliminary data.</text>
</comment>
<evidence type="ECO:0000313" key="3">
    <source>
        <dbReference type="EMBL" id="CAH0373217.1"/>
    </source>
</evidence>
<dbReference type="Gene3D" id="3.10.450.50">
    <property type="match status" value="1"/>
</dbReference>
<evidence type="ECO:0000256" key="2">
    <source>
        <dbReference type="SAM" id="SignalP"/>
    </source>
</evidence>
<proteinExistence type="predicted"/>
<dbReference type="AlphaFoldDB" id="A0A8J2SS52"/>
<feature type="signal peptide" evidence="2">
    <location>
        <begin position="1"/>
        <end position="19"/>
    </location>
</feature>
<dbReference type="InterPro" id="IPR032710">
    <property type="entry name" value="NTF2-like_dom_sf"/>
</dbReference>
<gene>
    <name evidence="3" type="ORF">PECAL_4P03980</name>
</gene>
<evidence type="ECO:0000313" key="4">
    <source>
        <dbReference type="Proteomes" id="UP000789595"/>
    </source>
</evidence>
<accession>A0A8J2SS52</accession>
<evidence type="ECO:0000256" key="1">
    <source>
        <dbReference type="SAM" id="MobiDB-lite"/>
    </source>
</evidence>
<name>A0A8J2SS52_9STRA</name>
<dbReference type="Proteomes" id="UP000789595">
    <property type="component" value="Unassembled WGS sequence"/>
</dbReference>
<protein>
    <submittedName>
        <fullName evidence="3">Uncharacterized protein</fullName>
    </submittedName>
</protein>
<feature type="region of interest" description="Disordered" evidence="1">
    <location>
        <begin position="19"/>
        <end position="40"/>
    </location>
</feature>
<keyword evidence="4" id="KW-1185">Reference proteome</keyword>
<dbReference type="SUPFAM" id="SSF54427">
    <property type="entry name" value="NTF2-like"/>
    <property type="match status" value="1"/>
</dbReference>
<dbReference type="EMBL" id="CAKKNE010000004">
    <property type="protein sequence ID" value="CAH0373217.1"/>
    <property type="molecule type" value="Genomic_DNA"/>
</dbReference>
<reference evidence="3" key="1">
    <citation type="submission" date="2021-11" db="EMBL/GenBank/DDBJ databases">
        <authorList>
            <consortium name="Genoscope - CEA"/>
            <person name="William W."/>
        </authorList>
    </citation>
    <scope>NUCLEOTIDE SEQUENCE</scope>
</reference>
<organism evidence="3 4">
    <name type="scientific">Pelagomonas calceolata</name>
    <dbReference type="NCBI Taxonomy" id="35677"/>
    <lineage>
        <taxon>Eukaryota</taxon>
        <taxon>Sar</taxon>
        <taxon>Stramenopiles</taxon>
        <taxon>Ochrophyta</taxon>
        <taxon>Pelagophyceae</taxon>
        <taxon>Pelagomonadales</taxon>
        <taxon>Pelagomonadaceae</taxon>
        <taxon>Pelagomonas</taxon>
    </lineage>
</organism>
<feature type="chain" id="PRO_5035205714" evidence="2">
    <location>
        <begin position="20"/>
        <end position="434"/>
    </location>
</feature>
<keyword evidence="2" id="KW-0732">Signal</keyword>
<feature type="compositionally biased region" description="Basic residues" evidence="1">
    <location>
        <begin position="24"/>
        <end position="33"/>
    </location>
</feature>